<keyword evidence="3" id="KW-0732">Signal</keyword>
<evidence type="ECO:0000256" key="2">
    <source>
        <dbReference type="SAM" id="Phobius"/>
    </source>
</evidence>
<dbReference type="AlphaFoldDB" id="W7I6H6"/>
<feature type="compositionally biased region" description="Low complexity" evidence="1">
    <location>
        <begin position="66"/>
        <end position="77"/>
    </location>
</feature>
<name>W7I6H6_9PEZI</name>
<feature type="region of interest" description="Disordered" evidence="1">
    <location>
        <begin position="66"/>
        <end position="97"/>
    </location>
</feature>
<dbReference type="HOGENOM" id="CLU_2145761_0_0_1"/>
<keyword evidence="2" id="KW-1133">Transmembrane helix</keyword>
<evidence type="ECO:0000256" key="1">
    <source>
        <dbReference type="SAM" id="MobiDB-lite"/>
    </source>
</evidence>
<organism evidence="4 5">
    <name type="scientific">Drechslerella stenobrocha 248</name>
    <dbReference type="NCBI Taxonomy" id="1043628"/>
    <lineage>
        <taxon>Eukaryota</taxon>
        <taxon>Fungi</taxon>
        <taxon>Dikarya</taxon>
        <taxon>Ascomycota</taxon>
        <taxon>Pezizomycotina</taxon>
        <taxon>Orbiliomycetes</taxon>
        <taxon>Orbiliales</taxon>
        <taxon>Orbiliaceae</taxon>
        <taxon>Drechslerella</taxon>
    </lineage>
</organism>
<accession>W7I6H6</accession>
<keyword evidence="2" id="KW-0812">Transmembrane</keyword>
<sequence length="118" mass="11410">MQFTTIILSLATLAVAQETVWVTKTAIGTDCTPSATIPTAVPVTTSPSNTTTTAFSSSSRITISTSVSVGGNTTTGGAPDSPTESPNQPPSGSGAGAISPASGFALAGIIAAALAIIA</sequence>
<protein>
    <submittedName>
        <fullName evidence="4">Uncharacterized protein</fullName>
    </submittedName>
</protein>
<reference evidence="4 5" key="1">
    <citation type="submission" date="2013-05" db="EMBL/GenBank/DDBJ databases">
        <title>Drechslerella stenobrocha genome reveals carnivorous origination and mechanical trapping mechanism of predatory fungi.</title>
        <authorList>
            <person name="Liu X."/>
            <person name="Zhang W."/>
            <person name="Liu K."/>
        </authorList>
    </citation>
    <scope>NUCLEOTIDE SEQUENCE [LARGE SCALE GENOMIC DNA]</scope>
    <source>
        <strain evidence="4 5">248</strain>
    </source>
</reference>
<proteinExistence type="predicted"/>
<feature type="transmembrane region" description="Helical" evidence="2">
    <location>
        <begin position="97"/>
        <end position="117"/>
    </location>
</feature>
<dbReference type="EMBL" id="KI966443">
    <property type="protein sequence ID" value="EWC44395.1"/>
    <property type="molecule type" value="Genomic_DNA"/>
</dbReference>
<evidence type="ECO:0000256" key="3">
    <source>
        <dbReference type="SAM" id="SignalP"/>
    </source>
</evidence>
<dbReference type="Proteomes" id="UP000024837">
    <property type="component" value="Unassembled WGS sequence"/>
</dbReference>
<gene>
    <name evidence="4" type="ORF">DRE_01221</name>
</gene>
<keyword evidence="5" id="KW-1185">Reference proteome</keyword>
<keyword evidence="2" id="KW-0472">Membrane</keyword>
<evidence type="ECO:0000313" key="5">
    <source>
        <dbReference type="Proteomes" id="UP000024837"/>
    </source>
</evidence>
<feature type="chain" id="PRO_5004895870" evidence="3">
    <location>
        <begin position="17"/>
        <end position="118"/>
    </location>
</feature>
<feature type="signal peptide" evidence="3">
    <location>
        <begin position="1"/>
        <end position="16"/>
    </location>
</feature>
<evidence type="ECO:0000313" key="4">
    <source>
        <dbReference type="EMBL" id="EWC44395.1"/>
    </source>
</evidence>